<dbReference type="CDD" id="cd13959">
    <property type="entry name" value="PT_UbiA_COQ2"/>
    <property type="match status" value="1"/>
</dbReference>
<protein>
    <recommendedName>
        <fullName evidence="11">4-hydroxybenzoate octaprenyltransferase</fullName>
        <ecNumber evidence="11">2.5.1.39</ecNumber>
    </recommendedName>
    <alternativeName>
        <fullName evidence="11">4-HB polyprenyltransferase</fullName>
    </alternativeName>
</protein>
<evidence type="ECO:0000256" key="7">
    <source>
        <dbReference type="ARBA" id="ARBA00022688"/>
    </source>
</evidence>
<comment type="cofactor">
    <cofactor evidence="1 11">
        <name>Mg(2+)</name>
        <dbReference type="ChEBI" id="CHEBI:18420"/>
    </cofactor>
</comment>
<evidence type="ECO:0000313" key="12">
    <source>
        <dbReference type="EMBL" id="TFH68088.1"/>
    </source>
</evidence>
<comment type="pathway">
    <text evidence="11">Cofactor biosynthesis; ubiquinone biosynthesis.</text>
</comment>
<evidence type="ECO:0000256" key="11">
    <source>
        <dbReference type="HAMAP-Rule" id="MF_01635"/>
    </source>
</evidence>
<evidence type="ECO:0000256" key="1">
    <source>
        <dbReference type="ARBA" id="ARBA00001946"/>
    </source>
</evidence>
<keyword evidence="7 11" id="KW-0831">Ubiquinone biosynthesis</keyword>
<dbReference type="Pfam" id="PF01040">
    <property type="entry name" value="UbiA"/>
    <property type="match status" value="1"/>
</dbReference>
<feature type="transmembrane region" description="Helical" evidence="11">
    <location>
        <begin position="198"/>
        <end position="220"/>
    </location>
</feature>
<dbReference type="PANTHER" id="PTHR11048">
    <property type="entry name" value="PRENYLTRANSFERASES"/>
    <property type="match status" value="1"/>
</dbReference>
<dbReference type="GO" id="GO:0006744">
    <property type="term" value="P:ubiquinone biosynthetic process"/>
    <property type="evidence" value="ECO:0007669"/>
    <property type="project" value="UniProtKB-UniRule"/>
</dbReference>
<reference evidence="12 13" key="1">
    <citation type="submission" date="2019-03" db="EMBL/GenBank/DDBJ databases">
        <title>Draft genome of Gammaproteobacteria bacterium LSUCC0057, a member of the SAR92 clade.</title>
        <authorList>
            <person name="Lanclos V.C."/>
            <person name="Doiron C."/>
            <person name="Henson M.W."/>
            <person name="Thrash J.C."/>
        </authorList>
    </citation>
    <scope>NUCLEOTIDE SEQUENCE [LARGE SCALE GENOMIC DNA]</scope>
    <source>
        <strain evidence="12 13">LSUCC0057</strain>
    </source>
</reference>
<evidence type="ECO:0000256" key="6">
    <source>
        <dbReference type="ARBA" id="ARBA00022679"/>
    </source>
</evidence>
<name>A0A4Y8UI48_9GAMM</name>
<feature type="transmembrane region" description="Helical" evidence="11">
    <location>
        <begin position="104"/>
        <end position="120"/>
    </location>
</feature>
<feature type="transmembrane region" description="Helical" evidence="11">
    <location>
        <begin position="80"/>
        <end position="98"/>
    </location>
</feature>
<keyword evidence="6 11" id="KW-0808">Transferase</keyword>
<dbReference type="OrthoDB" id="9782418at2"/>
<dbReference type="FunFam" id="1.20.120.1780:FF:000001">
    <property type="entry name" value="4-hydroxybenzoate octaprenyltransferase"/>
    <property type="match status" value="1"/>
</dbReference>
<dbReference type="Gene3D" id="1.10.357.140">
    <property type="entry name" value="UbiA prenyltransferase"/>
    <property type="match status" value="1"/>
</dbReference>
<dbReference type="PANTHER" id="PTHR11048:SF28">
    <property type="entry name" value="4-HYDROXYBENZOATE POLYPRENYLTRANSFERASE, MITOCHONDRIAL"/>
    <property type="match status" value="1"/>
</dbReference>
<comment type="function">
    <text evidence="11">Catalyzes the prenylation of para-hydroxybenzoate (PHB) with an all-trans polyprenyl group. Mediates the second step in the final reaction sequence of ubiquinone-8 (UQ-8) biosynthesis, which is the condensation of the polyisoprenoid side chain with PHB, generating the first membrane-bound Q intermediate 3-octaprenyl-4-hydroxybenzoate.</text>
</comment>
<keyword evidence="13" id="KW-1185">Reference proteome</keyword>
<dbReference type="InterPro" id="IPR044878">
    <property type="entry name" value="UbiA_sf"/>
</dbReference>
<evidence type="ECO:0000256" key="4">
    <source>
        <dbReference type="ARBA" id="ARBA00022475"/>
    </source>
</evidence>
<evidence type="ECO:0000256" key="3">
    <source>
        <dbReference type="ARBA" id="ARBA00005985"/>
    </source>
</evidence>
<dbReference type="EMBL" id="SPIA01000002">
    <property type="protein sequence ID" value="TFH68088.1"/>
    <property type="molecule type" value="Genomic_DNA"/>
</dbReference>
<evidence type="ECO:0000256" key="2">
    <source>
        <dbReference type="ARBA" id="ARBA00004141"/>
    </source>
</evidence>
<feature type="transmembrane region" description="Helical" evidence="11">
    <location>
        <begin position="256"/>
        <end position="276"/>
    </location>
</feature>
<evidence type="ECO:0000313" key="13">
    <source>
        <dbReference type="Proteomes" id="UP000298133"/>
    </source>
</evidence>
<evidence type="ECO:0000256" key="5">
    <source>
        <dbReference type="ARBA" id="ARBA00022519"/>
    </source>
</evidence>
<feature type="transmembrane region" description="Helical" evidence="11">
    <location>
        <begin position="129"/>
        <end position="147"/>
    </location>
</feature>
<dbReference type="GO" id="GO:0005886">
    <property type="term" value="C:plasma membrane"/>
    <property type="evidence" value="ECO:0007669"/>
    <property type="project" value="UniProtKB-SubCell"/>
</dbReference>
<gene>
    <name evidence="11" type="primary">ubiA</name>
    <name evidence="12" type="ORF">E3W66_06930</name>
</gene>
<keyword evidence="9 11" id="KW-1133">Transmembrane helix</keyword>
<sequence>MRLDRPIGSYLLLWPAGWALLLASDGRPSLTLCAVVVAGVVVMRAAGCVINDFADRHWDGAVARTAERPLATGEIRPRQALLLFVALLSAALLLVLAVGNQQTLWLAVAGAGLTALYPFSKRVTHLPQLLLGLCWAWSVPIIFSLQWQTALHWQPLLPLFVAVLLWTVAFDTFYAMVDRDDDRLVGIKSTAVWAGERELLLIALCQAGALLGLAVAASQYQRGTSFAVGLAVAALLFARQLWWARGRQRDACFRAFLNNHWVGLWLFVALLVDYWLPQ</sequence>
<feature type="transmembrane region" description="Helical" evidence="11">
    <location>
        <begin position="7"/>
        <end position="23"/>
    </location>
</feature>
<comment type="similarity">
    <text evidence="3 11">Belongs to the UbiA prenyltransferase family.</text>
</comment>
<evidence type="ECO:0000256" key="8">
    <source>
        <dbReference type="ARBA" id="ARBA00022692"/>
    </source>
</evidence>
<evidence type="ECO:0000256" key="9">
    <source>
        <dbReference type="ARBA" id="ARBA00022989"/>
    </source>
</evidence>
<keyword evidence="10 11" id="KW-0472">Membrane</keyword>
<feature type="transmembrane region" description="Helical" evidence="11">
    <location>
        <begin position="226"/>
        <end position="244"/>
    </location>
</feature>
<feature type="transmembrane region" description="Helical" evidence="11">
    <location>
        <begin position="29"/>
        <end position="50"/>
    </location>
</feature>
<comment type="subcellular location">
    <subcellularLocation>
        <location evidence="11">Cell inner membrane</location>
        <topology evidence="11">Multi-pass membrane protein</topology>
    </subcellularLocation>
    <subcellularLocation>
        <location evidence="2">Membrane</location>
        <topology evidence="2">Multi-pass membrane protein</topology>
    </subcellularLocation>
</comment>
<dbReference type="GO" id="GO:0008412">
    <property type="term" value="F:4-hydroxybenzoate polyprenyltransferase activity"/>
    <property type="evidence" value="ECO:0007669"/>
    <property type="project" value="UniProtKB-UniRule"/>
</dbReference>
<dbReference type="InterPro" id="IPR039653">
    <property type="entry name" value="Prenyltransferase"/>
</dbReference>
<dbReference type="Proteomes" id="UP000298133">
    <property type="component" value="Unassembled WGS sequence"/>
</dbReference>
<keyword evidence="8 11" id="KW-0812">Transmembrane</keyword>
<comment type="caution">
    <text evidence="12">The sequence shown here is derived from an EMBL/GenBank/DDBJ whole genome shotgun (WGS) entry which is preliminary data.</text>
</comment>
<dbReference type="InterPro" id="IPR000537">
    <property type="entry name" value="UbiA_prenyltransferase"/>
</dbReference>
<dbReference type="AlphaFoldDB" id="A0A4Y8UI48"/>
<evidence type="ECO:0000256" key="10">
    <source>
        <dbReference type="ARBA" id="ARBA00023136"/>
    </source>
</evidence>
<keyword evidence="5 11" id="KW-0997">Cell inner membrane</keyword>
<dbReference type="HAMAP" id="MF_01635">
    <property type="entry name" value="UbiA"/>
    <property type="match status" value="1"/>
</dbReference>
<dbReference type="UniPathway" id="UPA00232"/>
<organism evidence="12 13">
    <name type="scientific">Gammaproteobacteria bacterium LSUCC0057</name>
    <dbReference type="NCBI Taxonomy" id="2559237"/>
    <lineage>
        <taxon>Bacteria</taxon>
        <taxon>Pseudomonadati</taxon>
        <taxon>Pseudomonadota</taxon>
        <taxon>Gammaproteobacteria</taxon>
        <taxon>Cellvibrionales</taxon>
        <taxon>Porticoccaceae</taxon>
        <taxon>SAR92 clade</taxon>
    </lineage>
</organism>
<dbReference type="EC" id="2.5.1.39" evidence="11"/>
<dbReference type="InterPro" id="IPR006370">
    <property type="entry name" value="HB_polyprenyltransferase-like"/>
</dbReference>
<comment type="catalytic activity">
    <reaction evidence="11">
        <text>all-trans-octaprenyl diphosphate + 4-hydroxybenzoate = 4-hydroxy-3-(all-trans-octaprenyl)benzoate + diphosphate</text>
        <dbReference type="Rhea" id="RHEA:27782"/>
        <dbReference type="ChEBI" id="CHEBI:1617"/>
        <dbReference type="ChEBI" id="CHEBI:17879"/>
        <dbReference type="ChEBI" id="CHEBI:33019"/>
        <dbReference type="ChEBI" id="CHEBI:57711"/>
        <dbReference type="EC" id="2.5.1.39"/>
    </reaction>
</comment>
<keyword evidence="4 11" id="KW-1003">Cell membrane</keyword>
<feature type="transmembrane region" description="Helical" evidence="11">
    <location>
        <begin position="159"/>
        <end position="177"/>
    </location>
</feature>
<proteinExistence type="inferred from homology"/>
<accession>A0A4Y8UI48</accession>
<dbReference type="Gene3D" id="1.20.120.1780">
    <property type="entry name" value="UbiA prenyltransferase"/>
    <property type="match status" value="1"/>
</dbReference>
<keyword evidence="11" id="KW-0460">Magnesium</keyword>